<proteinExistence type="inferred from homology"/>
<dbReference type="KEGG" id="pmet:G4Y79_05580"/>
<comment type="subcellular location">
    <subcellularLocation>
        <location evidence="1">Cell envelope</location>
    </subcellularLocation>
</comment>
<dbReference type="AlphaFoldDB" id="A0A7S8IGX0"/>
<dbReference type="PANTHER" id="PTHR46847:SF3">
    <property type="entry name" value="GALACTOFURANOSE-BINDING PROTEIN YTFQ"/>
    <property type="match status" value="1"/>
</dbReference>
<dbReference type="Gene3D" id="3.40.50.2300">
    <property type="match status" value="2"/>
</dbReference>
<dbReference type="CDD" id="cd06309">
    <property type="entry name" value="PBP1_galactofuranose_YtfQ-like"/>
    <property type="match status" value="1"/>
</dbReference>
<sequence>MIFLAVVALTSHAQANPVSTPARLTIGFSQVGTESDWRTAFSDTIFTEAARRNIELLFLDAENSQENQIAAIHYFIEAGVDAILLAPVIETGWNSILQEAQHANIPVVIIDRNVTADESLYLTRVSSDFRHEGRLAAAWLAQATAGRCNIVELEGTVGSSAARDRHIGFLEVMQLFPDMRITVSQPGDFRRELGQQIMEGILNTEDPSKICAVWSHNDDMAIGAVQAIKNANLDPGDDILIVSVDAIPDIFLAMMNGDTNATVELNTNMAGLAFDAIERYFNGEDVPKWIRVTGGLYFPATAAEEYARRTQ</sequence>
<protein>
    <submittedName>
        <fullName evidence="5">ABC transporter substrate-binding protein</fullName>
    </submittedName>
</protein>
<evidence type="ECO:0000313" key="5">
    <source>
        <dbReference type="EMBL" id="QPC85124.1"/>
    </source>
</evidence>
<dbReference type="GO" id="GO:0030246">
    <property type="term" value="F:carbohydrate binding"/>
    <property type="evidence" value="ECO:0007669"/>
    <property type="project" value="UniProtKB-ARBA"/>
</dbReference>
<evidence type="ECO:0000256" key="3">
    <source>
        <dbReference type="ARBA" id="ARBA00022729"/>
    </source>
</evidence>
<dbReference type="Proteomes" id="UP000594468">
    <property type="component" value="Chromosome"/>
</dbReference>
<gene>
    <name evidence="5" type="ORF">G4Y79_05580</name>
</gene>
<dbReference type="InterPro" id="IPR028082">
    <property type="entry name" value="Peripla_BP_I"/>
</dbReference>
<dbReference type="InterPro" id="IPR025997">
    <property type="entry name" value="SBP_2_dom"/>
</dbReference>
<evidence type="ECO:0000256" key="1">
    <source>
        <dbReference type="ARBA" id="ARBA00004196"/>
    </source>
</evidence>
<dbReference type="Pfam" id="PF13407">
    <property type="entry name" value="Peripla_BP_4"/>
    <property type="match status" value="1"/>
</dbReference>
<dbReference type="PANTHER" id="PTHR46847">
    <property type="entry name" value="D-ALLOSE-BINDING PERIPLASMIC PROTEIN-RELATED"/>
    <property type="match status" value="1"/>
</dbReference>
<evidence type="ECO:0000256" key="2">
    <source>
        <dbReference type="ARBA" id="ARBA00007639"/>
    </source>
</evidence>
<evidence type="ECO:0000259" key="4">
    <source>
        <dbReference type="Pfam" id="PF13407"/>
    </source>
</evidence>
<keyword evidence="3" id="KW-0732">Signal</keyword>
<organism evidence="5 6">
    <name type="scientific">Phototrophicus methaneseepsis</name>
    <dbReference type="NCBI Taxonomy" id="2710758"/>
    <lineage>
        <taxon>Bacteria</taxon>
        <taxon>Bacillati</taxon>
        <taxon>Chloroflexota</taxon>
        <taxon>Candidatus Thermofontia</taxon>
        <taxon>Phototrophicales</taxon>
        <taxon>Phototrophicaceae</taxon>
        <taxon>Phototrophicus</taxon>
    </lineage>
</organism>
<dbReference type="SUPFAM" id="SSF53822">
    <property type="entry name" value="Periplasmic binding protein-like I"/>
    <property type="match status" value="1"/>
</dbReference>
<feature type="domain" description="Periplasmic binding protein" evidence="4">
    <location>
        <begin position="26"/>
        <end position="283"/>
    </location>
</feature>
<keyword evidence="6" id="KW-1185">Reference proteome</keyword>
<evidence type="ECO:0000313" key="6">
    <source>
        <dbReference type="Proteomes" id="UP000594468"/>
    </source>
</evidence>
<name>A0A7S8IGX0_9CHLR</name>
<comment type="similarity">
    <text evidence="2">Belongs to the bacterial solute-binding protein 2 family.</text>
</comment>
<reference evidence="5 6" key="1">
    <citation type="submission" date="2020-02" db="EMBL/GenBank/DDBJ databases">
        <authorList>
            <person name="Zheng R.K."/>
            <person name="Sun C.M."/>
        </authorList>
    </citation>
    <scope>NUCLEOTIDE SEQUENCE [LARGE SCALE GENOMIC DNA]</scope>
    <source>
        <strain evidence="6">rifampicinis</strain>
    </source>
</reference>
<accession>A0A7S8IGX0</accession>
<dbReference type="EMBL" id="CP062983">
    <property type="protein sequence ID" value="QPC85124.1"/>
    <property type="molecule type" value="Genomic_DNA"/>
</dbReference>
<dbReference type="GO" id="GO:0030313">
    <property type="term" value="C:cell envelope"/>
    <property type="evidence" value="ECO:0007669"/>
    <property type="project" value="UniProtKB-SubCell"/>
</dbReference>